<evidence type="ECO:0000256" key="1">
    <source>
        <dbReference type="ARBA" id="ARBA00022503"/>
    </source>
</evidence>
<comment type="caution">
    <text evidence="4">The sequence shown here is derived from an EMBL/GenBank/DDBJ whole genome shotgun (WGS) entry which is preliminary data.</text>
</comment>
<proteinExistence type="predicted"/>
<dbReference type="Proteomes" id="UP001259572">
    <property type="component" value="Unassembled WGS sequence"/>
</dbReference>
<dbReference type="InterPro" id="IPR007041">
    <property type="entry name" value="Arg_succinylTrfase_AstA/AruG"/>
</dbReference>
<dbReference type="SUPFAM" id="SSF55729">
    <property type="entry name" value="Acyl-CoA N-acyltransferases (Nat)"/>
    <property type="match status" value="1"/>
</dbReference>
<accession>A0ABU3Q4N7</accession>
<sequence>MSFRVRPASSDDLQAIYEMAKLTGGGFTNLPPDRTTLLAKLTRSETALARAADKPSDEMFLFVLENIETRQIRGTCQVFGMVGIEHPFYSYRMSTLTQTSKALGKTFRNEALTLVTDLEGCAEVGGLFLHPGERAGGLGMLLARSRYLFMGLHRERFPDRILAELRGVIDEGGNAPFWEAIAGRFFGMSFQEADQFNATHGTQFIADLMPKTPIYTSLLPESAKTVMGVPHPSGRAAMKMLESEGFRFECYIDIFDGGPTMTAAIDQIRTIRESRKFQLADVVEDLAGPKMMVASGERTSFAACYGQIEDLGDGSAKLNRDAAGLLGIEPGATFLAMSR</sequence>
<reference evidence="4 5" key="1">
    <citation type="submission" date="2023-05" db="EMBL/GenBank/DDBJ databases">
        <authorList>
            <person name="Guo Y."/>
        </authorList>
    </citation>
    <scope>NUCLEOTIDE SEQUENCE [LARGE SCALE GENOMIC DNA]</scope>
    <source>
        <strain evidence="4 5">GR2756</strain>
    </source>
</reference>
<evidence type="ECO:0000256" key="2">
    <source>
        <dbReference type="ARBA" id="ARBA00022679"/>
    </source>
</evidence>
<dbReference type="InterPro" id="IPR016181">
    <property type="entry name" value="Acyl_CoA_acyltransferase"/>
</dbReference>
<dbReference type="EMBL" id="JAVUPU010000001">
    <property type="protein sequence ID" value="MDT9597895.1"/>
    <property type="molecule type" value="Genomic_DNA"/>
</dbReference>
<dbReference type="PANTHER" id="PTHR30420:SF1">
    <property type="entry name" value="ARGININE N-SUCCINYLTRANSFERASE"/>
    <property type="match status" value="1"/>
</dbReference>
<dbReference type="RefSeq" id="WP_315723434.1">
    <property type="nucleotide sequence ID" value="NZ_JAVUPU010000001.1"/>
</dbReference>
<keyword evidence="3" id="KW-0012">Acyltransferase</keyword>
<dbReference type="Pfam" id="PF04958">
    <property type="entry name" value="AstA"/>
    <property type="match status" value="1"/>
</dbReference>
<evidence type="ECO:0000256" key="3">
    <source>
        <dbReference type="ARBA" id="ARBA00023315"/>
    </source>
</evidence>
<dbReference type="PANTHER" id="PTHR30420">
    <property type="entry name" value="N-SUCCINYLARGININE DIHYDROLASE"/>
    <property type="match status" value="1"/>
</dbReference>
<keyword evidence="2" id="KW-0808">Transferase</keyword>
<name>A0ABU3Q4N7_9SPHN</name>
<keyword evidence="5" id="KW-1185">Reference proteome</keyword>
<evidence type="ECO:0000313" key="5">
    <source>
        <dbReference type="Proteomes" id="UP001259572"/>
    </source>
</evidence>
<evidence type="ECO:0000313" key="4">
    <source>
        <dbReference type="EMBL" id="MDT9597895.1"/>
    </source>
</evidence>
<protein>
    <submittedName>
        <fullName evidence="4">Arginine N-succinyltransferase</fullName>
    </submittedName>
</protein>
<keyword evidence="1" id="KW-0056">Arginine metabolism</keyword>
<organism evidence="4 5">
    <name type="scientific">Sphingosinicella rhizophila</name>
    <dbReference type="NCBI Taxonomy" id="3050082"/>
    <lineage>
        <taxon>Bacteria</taxon>
        <taxon>Pseudomonadati</taxon>
        <taxon>Pseudomonadota</taxon>
        <taxon>Alphaproteobacteria</taxon>
        <taxon>Sphingomonadales</taxon>
        <taxon>Sphingosinicellaceae</taxon>
        <taxon>Sphingosinicella</taxon>
    </lineage>
</organism>
<dbReference type="NCBIfam" id="TIGR03243">
    <property type="entry name" value="arg_catab_AOST"/>
    <property type="match status" value="1"/>
</dbReference>
<gene>
    <name evidence="4" type="ORF">RQX22_02900</name>
</gene>